<reference evidence="3 4" key="1">
    <citation type="submission" date="2023-10" db="EMBL/GenBank/DDBJ databases">
        <title>Sorlinia euscelidii gen. nov., sp. nov., an acetic acid bacteria isolated from the gut of Euscelidius variegatus emitter.</title>
        <authorList>
            <person name="Michoud G."/>
            <person name="Marasco R."/>
            <person name="Seferji K."/>
            <person name="Gonella E."/>
            <person name="Garuglieri E."/>
            <person name="Alma A."/>
            <person name="Mapelli F."/>
            <person name="Borin S."/>
            <person name="Daffonchio D."/>
            <person name="Crotti E."/>
        </authorList>
    </citation>
    <scope>NUCLEOTIDE SEQUENCE [LARGE SCALE GENOMIC DNA]</scope>
    <source>
        <strain evidence="3 4">EV16P</strain>
    </source>
</reference>
<evidence type="ECO:0000256" key="2">
    <source>
        <dbReference type="PROSITE-ProRule" id="PRU01282"/>
    </source>
</evidence>
<dbReference type="InterPro" id="IPR036249">
    <property type="entry name" value="Thioredoxin-like_sf"/>
</dbReference>
<dbReference type="Pfam" id="PF03960">
    <property type="entry name" value="ArsC"/>
    <property type="match status" value="1"/>
</dbReference>
<dbReference type="Proteomes" id="UP001312908">
    <property type="component" value="Unassembled WGS sequence"/>
</dbReference>
<dbReference type="RefSeq" id="WP_394820035.1">
    <property type="nucleotide sequence ID" value="NZ_JAWJZY010000003.1"/>
</dbReference>
<keyword evidence="4" id="KW-1185">Reference proteome</keyword>
<evidence type="ECO:0000313" key="4">
    <source>
        <dbReference type="Proteomes" id="UP001312908"/>
    </source>
</evidence>
<dbReference type="PROSITE" id="PS51353">
    <property type="entry name" value="ARSC"/>
    <property type="match status" value="1"/>
</dbReference>
<dbReference type="SUPFAM" id="SSF52833">
    <property type="entry name" value="Thioredoxin-like"/>
    <property type="match status" value="1"/>
</dbReference>
<evidence type="ECO:0000256" key="1">
    <source>
        <dbReference type="ARBA" id="ARBA00007198"/>
    </source>
</evidence>
<dbReference type="CDD" id="cd03035">
    <property type="entry name" value="ArsC_Yffb"/>
    <property type="match status" value="1"/>
</dbReference>
<dbReference type="EMBL" id="JAWJZY010000003">
    <property type="protein sequence ID" value="MEE8659193.1"/>
    <property type="molecule type" value="Genomic_DNA"/>
</dbReference>
<sequence length="124" mass="13656">MPLNATPTLYGIPNCGSVKKARAWLEARGVVYRFVDFKKTPPTDSQLTDWAAKRGWEVLLNRRGTTFRGLAEGEKAELDAARAKALMLKYPSLIKRPVLEHGTGDVTVGFDAATYEALFPAQST</sequence>
<dbReference type="InterPro" id="IPR006660">
    <property type="entry name" value="Arsenate_reductase-like"/>
</dbReference>
<dbReference type="PANTHER" id="PTHR30041:SF8">
    <property type="entry name" value="PROTEIN YFFB"/>
    <property type="match status" value="1"/>
</dbReference>
<protein>
    <submittedName>
        <fullName evidence="3">ArsC family reductase</fullName>
    </submittedName>
</protein>
<comment type="caution">
    <text evidence="3">The sequence shown here is derived from an EMBL/GenBank/DDBJ whole genome shotgun (WGS) entry which is preliminary data.</text>
</comment>
<dbReference type="InterPro" id="IPR006504">
    <property type="entry name" value="Tscrpt_reg_Spx/MgsR"/>
</dbReference>
<comment type="similarity">
    <text evidence="1 2">Belongs to the ArsC family.</text>
</comment>
<dbReference type="NCBIfam" id="TIGR01617">
    <property type="entry name" value="arsC_related"/>
    <property type="match status" value="1"/>
</dbReference>
<proteinExistence type="inferred from homology"/>
<gene>
    <name evidence="3" type="primary">arsC</name>
    <name evidence="3" type="ORF">DOFOFD_09220</name>
</gene>
<name>A0ABU7U3B3_9PROT</name>
<accession>A0ABU7U3B3</accession>
<dbReference type="Gene3D" id="3.40.30.10">
    <property type="entry name" value="Glutaredoxin"/>
    <property type="match status" value="1"/>
</dbReference>
<evidence type="ECO:0000313" key="3">
    <source>
        <dbReference type="EMBL" id="MEE8659193.1"/>
    </source>
</evidence>
<organism evidence="3 4">
    <name type="scientific">Sorlinia euscelidii</name>
    <dbReference type="NCBI Taxonomy" id="3081148"/>
    <lineage>
        <taxon>Bacteria</taxon>
        <taxon>Pseudomonadati</taxon>
        <taxon>Pseudomonadota</taxon>
        <taxon>Alphaproteobacteria</taxon>
        <taxon>Acetobacterales</taxon>
        <taxon>Acetobacteraceae</taxon>
        <taxon>Sorlinia</taxon>
    </lineage>
</organism>
<dbReference type="PANTHER" id="PTHR30041">
    <property type="entry name" value="ARSENATE REDUCTASE"/>
    <property type="match status" value="1"/>
</dbReference>